<evidence type="ECO:0000313" key="1">
    <source>
        <dbReference type="EMBL" id="KAI3739469.1"/>
    </source>
</evidence>
<name>A0ACB9CYT4_CICIN</name>
<proteinExistence type="predicted"/>
<gene>
    <name evidence="1" type="ORF">L2E82_29874</name>
</gene>
<comment type="caution">
    <text evidence="1">The sequence shown here is derived from an EMBL/GenBank/DDBJ whole genome shotgun (WGS) entry which is preliminary data.</text>
</comment>
<evidence type="ECO:0000313" key="2">
    <source>
        <dbReference type="Proteomes" id="UP001055811"/>
    </source>
</evidence>
<protein>
    <submittedName>
        <fullName evidence="1">Uncharacterized protein</fullName>
    </submittedName>
</protein>
<reference evidence="2" key="1">
    <citation type="journal article" date="2022" name="Mol. Ecol. Resour.">
        <title>The genomes of chicory, endive, great burdock and yacon provide insights into Asteraceae palaeo-polyploidization history and plant inulin production.</title>
        <authorList>
            <person name="Fan W."/>
            <person name="Wang S."/>
            <person name="Wang H."/>
            <person name="Wang A."/>
            <person name="Jiang F."/>
            <person name="Liu H."/>
            <person name="Zhao H."/>
            <person name="Xu D."/>
            <person name="Zhang Y."/>
        </authorList>
    </citation>
    <scope>NUCLEOTIDE SEQUENCE [LARGE SCALE GENOMIC DNA]</scope>
    <source>
        <strain evidence="2">cv. Punajuju</strain>
    </source>
</reference>
<reference evidence="1 2" key="2">
    <citation type="journal article" date="2022" name="Mol. Ecol. Resour.">
        <title>The genomes of chicory, endive, great burdock and yacon provide insights into Asteraceae paleo-polyploidization history and plant inulin production.</title>
        <authorList>
            <person name="Fan W."/>
            <person name="Wang S."/>
            <person name="Wang H."/>
            <person name="Wang A."/>
            <person name="Jiang F."/>
            <person name="Liu H."/>
            <person name="Zhao H."/>
            <person name="Xu D."/>
            <person name="Zhang Y."/>
        </authorList>
    </citation>
    <scope>NUCLEOTIDE SEQUENCE [LARGE SCALE GENOMIC DNA]</scope>
    <source>
        <strain evidence="2">cv. Punajuju</strain>
        <tissue evidence="1">Leaves</tissue>
    </source>
</reference>
<sequence length="105" mass="11749">MIPHIYTIGPLELLLNPIKLEEETNKLDIKQICKEWGVGMVLGSNVNRDQVEKLTREMIGGAKGKQMRSKAIEWKKTIEIATGPNGSSSLNVEKLANDINKFSKK</sequence>
<organism evidence="1 2">
    <name type="scientific">Cichorium intybus</name>
    <name type="common">Chicory</name>
    <dbReference type="NCBI Taxonomy" id="13427"/>
    <lineage>
        <taxon>Eukaryota</taxon>
        <taxon>Viridiplantae</taxon>
        <taxon>Streptophyta</taxon>
        <taxon>Embryophyta</taxon>
        <taxon>Tracheophyta</taxon>
        <taxon>Spermatophyta</taxon>
        <taxon>Magnoliopsida</taxon>
        <taxon>eudicotyledons</taxon>
        <taxon>Gunneridae</taxon>
        <taxon>Pentapetalae</taxon>
        <taxon>asterids</taxon>
        <taxon>campanulids</taxon>
        <taxon>Asterales</taxon>
        <taxon>Asteraceae</taxon>
        <taxon>Cichorioideae</taxon>
        <taxon>Cichorieae</taxon>
        <taxon>Cichoriinae</taxon>
        <taxon>Cichorium</taxon>
    </lineage>
</organism>
<dbReference type="EMBL" id="CM042013">
    <property type="protein sequence ID" value="KAI3739469.1"/>
    <property type="molecule type" value="Genomic_DNA"/>
</dbReference>
<accession>A0ACB9CYT4</accession>
<keyword evidence="2" id="KW-1185">Reference proteome</keyword>
<dbReference type="Proteomes" id="UP001055811">
    <property type="component" value="Linkage Group LG05"/>
</dbReference>